<feature type="transmembrane region" description="Helical" evidence="1">
    <location>
        <begin position="12"/>
        <end position="33"/>
    </location>
</feature>
<keyword evidence="1" id="KW-0812">Transmembrane</keyword>
<dbReference type="RefSeq" id="WP_244457728.1">
    <property type="nucleotide sequence ID" value="NZ_AP025637.1"/>
</dbReference>
<keyword evidence="1" id="KW-1133">Transmembrane helix</keyword>
<name>A0ABN6NVD0_9PROT</name>
<reference evidence="2 3" key="1">
    <citation type="journal article" date="2016" name="Microbes Environ.">
        <title>Phylogenetically diverse aerobic anoxygenic phototrophic bacteria isolated from epilithic biofilms in Tama river, Japan.</title>
        <authorList>
            <person name="Hirose S."/>
            <person name="Matsuura K."/>
            <person name="Haruta S."/>
        </authorList>
    </citation>
    <scope>NUCLEOTIDE SEQUENCE [LARGE SCALE GENOMIC DNA]</scope>
    <source>
        <strain evidence="2 3">S08</strain>
    </source>
</reference>
<proteinExistence type="predicted"/>
<dbReference type="Proteomes" id="UP000831327">
    <property type="component" value="Chromosome"/>
</dbReference>
<evidence type="ECO:0000256" key="1">
    <source>
        <dbReference type="SAM" id="Phobius"/>
    </source>
</evidence>
<evidence type="ECO:0000313" key="2">
    <source>
        <dbReference type="EMBL" id="BDG70393.1"/>
    </source>
</evidence>
<gene>
    <name evidence="2" type="ORF">Rmf_03220</name>
</gene>
<sequence length="84" mass="8998">MSISSAPPPARIGIGLVVFAAVIVALADLALVVRPDGMLKLERLADADGYLRLLRVLALREGGAWFDDLMPRVAAPEGLVMQWT</sequence>
<keyword evidence="3" id="KW-1185">Reference proteome</keyword>
<evidence type="ECO:0000313" key="3">
    <source>
        <dbReference type="Proteomes" id="UP000831327"/>
    </source>
</evidence>
<organism evidence="2 3">
    <name type="scientific">Roseomonas fluvialis</name>
    <dbReference type="NCBI Taxonomy" id="1750527"/>
    <lineage>
        <taxon>Bacteria</taxon>
        <taxon>Pseudomonadati</taxon>
        <taxon>Pseudomonadota</taxon>
        <taxon>Alphaproteobacteria</taxon>
        <taxon>Acetobacterales</taxon>
        <taxon>Roseomonadaceae</taxon>
        <taxon>Roseomonas</taxon>
    </lineage>
</organism>
<accession>A0ABN6NVD0</accession>
<dbReference type="EMBL" id="AP025637">
    <property type="protein sequence ID" value="BDG70393.1"/>
    <property type="molecule type" value="Genomic_DNA"/>
</dbReference>
<keyword evidence="1" id="KW-0472">Membrane</keyword>
<protein>
    <submittedName>
        <fullName evidence="2">Uncharacterized protein</fullName>
    </submittedName>
</protein>